<dbReference type="KEGG" id="afy:BW247_13820"/>
<evidence type="ECO:0000259" key="1">
    <source>
        <dbReference type="Pfam" id="PF13417"/>
    </source>
</evidence>
<accession>A0A1P8UJL8</accession>
<proteinExistence type="predicted"/>
<dbReference type="RefSeq" id="WP_076837660.1">
    <property type="nucleotide sequence ID" value="NZ_CP019434.1"/>
</dbReference>
<dbReference type="EMBL" id="CP019434">
    <property type="protein sequence ID" value="APZ44037.1"/>
    <property type="molecule type" value="Genomic_DNA"/>
</dbReference>
<dbReference type="STRING" id="1765967.BW247_13820"/>
<feature type="domain" description="GST N-terminal" evidence="1">
    <location>
        <begin position="51"/>
        <end position="130"/>
    </location>
</feature>
<dbReference type="Proteomes" id="UP000243807">
    <property type="component" value="Chromosome"/>
</dbReference>
<name>A0A1P8UJL8_9GAMM</name>
<dbReference type="Pfam" id="PF13417">
    <property type="entry name" value="GST_N_3"/>
    <property type="match status" value="1"/>
</dbReference>
<dbReference type="PROSITE" id="PS51354">
    <property type="entry name" value="GLUTAREDOXIN_2"/>
    <property type="match status" value="1"/>
</dbReference>
<dbReference type="OrthoDB" id="9793736at2"/>
<keyword evidence="3" id="KW-1185">Reference proteome</keyword>
<reference evidence="2 3" key="1">
    <citation type="submission" date="2017-01" db="EMBL/GenBank/DDBJ databases">
        <title>Draft sequence of Acidihalobacter ferrooxidans strain DSM 14175 (strain V8).</title>
        <authorList>
            <person name="Khaleque H.N."/>
            <person name="Ramsay J.P."/>
            <person name="Murphy R.J.T."/>
            <person name="Kaksonen A.H."/>
            <person name="Boxall N.J."/>
            <person name="Watkin E.L.J."/>
        </authorList>
    </citation>
    <scope>NUCLEOTIDE SEQUENCE [LARGE SCALE GENOMIC DNA]</scope>
    <source>
        <strain evidence="2 3">V8</strain>
    </source>
</reference>
<evidence type="ECO:0000313" key="2">
    <source>
        <dbReference type="EMBL" id="APZ44037.1"/>
    </source>
</evidence>
<protein>
    <submittedName>
        <fullName evidence="2">Glutaredoxin</fullName>
    </submittedName>
</protein>
<dbReference type="InterPro" id="IPR036249">
    <property type="entry name" value="Thioredoxin-like_sf"/>
</dbReference>
<dbReference type="Gene3D" id="3.40.30.10">
    <property type="entry name" value="Glutaredoxin"/>
    <property type="match status" value="1"/>
</dbReference>
<sequence length="136" mass="15641">MKPLIRLFFRTVRLVLSPVMIMADRMTTPKGIVRTPQAQAAVEEATARLALYHFQSCPFCIKTRREMARLSLPIELRDAQHDAARREELLQGGGEVKVPCLRIEDDNGDTRWMYESERIIAYLHERFDAPETAPVT</sequence>
<dbReference type="InterPro" id="IPR004045">
    <property type="entry name" value="Glutathione_S-Trfase_N"/>
</dbReference>
<organism evidence="2 3">
    <name type="scientific">Acidihalobacter ferrooxydans</name>
    <dbReference type="NCBI Taxonomy" id="1765967"/>
    <lineage>
        <taxon>Bacteria</taxon>
        <taxon>Pseudomonadati</taxon>
        <taxon>Pseudomonadota</taxon>
        <taxon>Gammaproteobacteria</taxon>
        <taxon>Chromatiales</taxon>
        <taxon>Ectothiorhodospiraceae</taxon>
        <taxon>Acidihalobacter</taxon>
    </lineage>
</organism>
<evidence type="ECO:0000313" key="3">
    <source>
        <dbReference type="Proteomes" id="UP000243807"/>
    </source>
</evidence>
<dbReference type="SUPFAM" id="SSF52833">
    <property type="entry name" value="Thioredoxin-like"/>
    <property type="match status" value="1"/>
</dbReference>
<gene>
    <name evidence="2" type="ORF">BW247_13820</name>
</gene>
<dbReference type="AlphaFoldDB" id="A0A1P8UJL8"/>